<feature type="domain" description="F5/8 type C" evidence="10">
    <location>
        <begin position="202"/>
        <end position="288"/>
    </location>
</feature>
<feature type="domain" description="BT-1020-like structural beta-sandwich" evidence="11">
    <location>
        <begin position="715"/>
        <end position="823"/>
    </location>
</feature>
<dbReference type="InterPro" id="IPR011050">
    <property type="entry name" value="Pectin_lyase_fold/virulence"/>
</dbReference>
<dbReference type="AlphaFoldDB" id="A0A3D9JQI9"/>
<dbReference type="InterPro" id="IPR000421">
    <property type="entry name" value="FA58C"/>
</dbReference>
<keyword evidence="3 9" id="KW-0378">Hydrolase</keyword>
<dbReference type="SUPFAM" id="SSF51126">
    <property type="entry name" value="Pectin lyase-like"/>
    <property type="match status" value="1"/>
</dbReference>
<proteinExistence type="inferred from homology"/>
<evidence type="ECO:0000256" key="4">
    <source>
        <dbReference type="ARBA" id="ARBA00023180"/>
    </source>
</evidence>
<dbReference type="Pfam" id="PF22585">
    <property type="entry name" value="Sialidase-like_CBM"/>
    <property type="match status" value="2"/>
</dbReference>
<dbReference type="GO" id="GO:0000272">
    <property type="term" value="P:polysaccharide catabolic process"/>
    <property type="evidence" value="ECO:0007669"/>
    <property type="project" value="UniProtKB-KW"/>
</dbReference>
<comment type="caution">
    <text evidence="12">The sequence shown here is derived from an EMBL/GenBank/DDBJ whole genome shotgun (WGS) entry which is preliminary data.</text>
</comment>
<dbReference type="InterPro" id="IPR054490">
    <property type="entry name" value="BT_1020-like_b-sandwich_1"/>
</dbReference>
<evidence type="ECO:0000259" key="11">
    <source>
        <dbReference type="Pfam" id="PF22585"/>
    </source>
</evidence>
<evidence type="ECO:0000256" key="8">
    <source>
        <dbReference type="ARBA" id="ARBA00037278"/>
    </source>
</evidence>
<keyword evidence="4" id="KW-0325">Glycoprotein</keyword>
<gene>
    <name evidence="12" type="ORF">DFP98_112111</name>
</gene>
<dbReference type="Gene3D" id="2.160.20.10">
    <property type="entry name" value="Single-stranded right-handed beta-helix, Pectin lyase-like"/>
    <property type="match status" value="1"/>
</dbReference>
<evidence type="ECO:0000313" key="13">
    <source>
        <dbReference type="Proteomes" id="UP000256977"/>
    </source>
</evidence>
<evidence type="ECO:0000256" key="6">
    <source>
        <dbReference type="ARBA" id="ARBA00023295"/>
    </source>
</evidence>
<evidence type="ECO:0000259" key="10">
    <source>
        <dbReference type="Pfam" id="PF00754"/>
    </source>
</evidence>
<feature type="domain" description="BT-1020-like structural beta-sandwich" evidence="11">
    <location>
        <begin position="913"/>
        <end position="1003"/>
    </location>
</feature>
<dbReference type="OrthoDB" id="9795222at2"/>
<comment type="function">
    <text evidence="8">Pectinolytic enzyme involved in the degradation of xylogalacturonan (xga), a galacturonan backbone heavily substituted with xylose, and which is one important component of the hairy regions of pectin. Activity requires a galacturonic acid backbone substituted with xylose.</text>
</comment>
<keyword evidence="6 9" id="KW-0326">Glycosidase</keyword>
<dbReference type="InterPro" id="IPR012334">
    <property type="entry name" value="Pectin_lyas_fold"/>
</dbReference>
<dbReference type="PANTHER" id="PTHR31736:SF9">
    <property type="entry name" value="ENDO-XYLOGALACTURONAN HYDROLASE A-RELATED"/>
    <property type="match status" value="1"/>
</dbReference>
<evidence type="ECO:0000313" key="12">
    <source>
        <dbReference type="EMBL" id="RED76393.1"/>
    </source>
</evidence>
<keyword evidence="7" id="KW-0624">Polysaccharide degradation</keyword>
<dbReference type="InterPro" id="IPR008979">
    <property type="entry name" value="Galactose-bd-like_sf"/>
</dbReference>
<reference evidence="12 13" key="1">
    <citation type="submission" date="2018-07" db="EMBL/GenBank/DDBJ databases">
        <title>Genomic Encyclopedia of Type Strains, Phase III (KMG-III): the genomes of soil and plant-associated and newly described type strains.</title>
        <authorList>
            <person name="Whitman W."/>
        </authorList>
    </citation>
    <scope>NUCLEOTIDE SEQUENCE [LARGE SCALE GENOMIC DNA]</scope>
    <source>
        <strain evidence="12 13">CECT 7287</strain>
    </source>
</reference>
<sequence>MSMRWFKVLVVLCMSVGLITGIGFVGAAEASGSNELKVWNPPAGTPSNSTFEVQVRKSGDTAWTDLFEYNVNVGHQDGSLSPSSMVSFDFNGTVDVKVTYAAGTLAAYDLRPTSYGITPVQTGNTLVFSMTQNESSPRKLALRINGDWEEDVLHIVTNPIETNAVSDTASNVFVIEQGDEIPLRLPTGKNTYYFKPGVHHLPRGMWVEFDLGAVYSLNKLVLGQGTGAGASATVNPLKFVLETKINEADDYAPTYDGTGNAEAGTTIERTFPAKSARYVRLMLTGNNGTGRDFLSSFASELSLYAVGSTTNVALNKAIAGAMPGYERMADGNPATVWRSSAEYGNWHAGESFFLSQDDYKVYIEAGSVVKGSFMGDGVSNVSITGRGILDAGELTHYPTTLAESRAGAIWLVTGTDNRIEGITVLDSPMWTIVMNFSTRPVVKNVNIFGSTINADGIHMSGSSYGLVEGVFIRTNDDNLVMYHYAAGAHNTFRNSVLWGDDAHIVLIGLGTAVNADISDITVQNLDVLAQQGVYDLNKFNGVLKLWPNGGNEIRDVLFEDIRIETFRNPSESMIFQFRTDERFPGEGNGASIRNVEMKNVDYYGSGEMQSMIKGAGSASYVSSVRITDYKRAGTFATNAINGNIGIQGNVTDVVFSPSDALLDDSFNSQTAGAAPSGWVSSPGITVENVPSATNKSVRVSKTGSGDIVSSRAITPASGVVTVQAKMNVADKTNWKSLVVSSSAGAELLQVGFDSGGNIYANDGTSWSPFMGYNTNQWYDVRAVVNTVSDRYDLYIDGIRKVHNGRLESETADVGSVSFASGETPTGTYYFDDVKVTAVPPLVAETFNSQSAGTAPAGWVSSSGITVENVPSAANKSVRVAKTGSGAIVSVRTFAPASGNVAVRARINIADKTNWKSLIVNDSSDAELLQIGFNGGGDIYANNGTNWSPFMSYNANQWYDVLLLIDTSTDTYDLYIDGALKVSHQALETPTADIGAVKLASGETPTGTYYFDDVEIAGQ</sequence>
<evidence type="ECO:0000256" key="3">
    <source>
        <dbReference type="ARBA" id="ARBA00022801"/>
    </source>
</evidence>
<dbReference type="Pfam" id="PF00295">
    <property type="entry name" value="Glyco_hydro_28"/>
    <property type="match status" value="1"/>
</dbReference>
<dbReference type="EMBL" id="QRDZ01000012">
    <property type="protein sequence ID" value="RED76393.1"/>
    <property type="molecule type" value="Genomic_DNA"/>
</dbReference>
<dbReference type="SUPFAM" id="SSF49785">
    <property type="entry name" value="Galactose-binding domain-like"/>
    <property type="match status" value="1"/>
</dbReference>
<dbReference type="RefSeq" id="WP_116061684.1">
    <property type="nucleotide sequence ID" value="NZ_QRDZ01000012.1"/>
</dbReference>
<evidence type="ECO:0000256" key="1">
    <source>
        <dbReference type="ARBA" id="ARBA00008834"/>
    </source>
</evidence>
<keyword evidence="2" id="KW-0677">Repeat</keyword>
<evidence type="ECO:0000256" key="2">
    <source>
        <dbReference type="ARBA" id="ARBA00022737"/>
    </source>
</evidence>
<dbReference type="Pfam" id="PF00754">
    <property type="entry name" value="F5_F8_type_C"/>
    <property type="match status" value="1"/>
</dbReference>
<dbReference type="InterPro" id="IPR013320">
    <property type="entry name" value="ConA-like_dom_sf"/>
</dbReference>
<dbReference type="SUPFAM" id="SSF49899">
    <property type="entry name" value="Concanavalin A-like lectins/glucanases"/>
    <property type="match status" value="2"/>
</dbReference>
<protein>
    <submittedName>
        <fullName evidence="12">Glycosyl hydrolase family 28</fullName>
    </submittedName>
</protein>
<dbReference type="Gene3D" id="2.60.120.200">
    <property type="match status" value="2"/>
</dbReference>
<name>A0A3D9JQI9_9BACL</name>
<dbReference type="Proteomes" id="UP000256977">
    <property type="component" value="Unassembled WGS sequence"/>
</dbReference>
<keyword evidence="13" id="KW-1185">Reference proteome</keyword>
<evidence type="ECO:0000256" key="9">
    <source>
        <dbReference type="RuleBase" id="RU361169"/>
    </source>
</evidence>
<dbReference type="Gene3D" id="2.60.120.260">
    <property type="entry name" value="Galactose-binding domain-like"/>
    <property type="match status" value="1"/>
</dbReference>
<dbReference type="GO" id="GO:0004650">
    <property type="term" value="F:polygalacturonase activity"/>
    <property type="evidence" value="ECO:0007669"/>
    <property type="project" value="InterPro"/>
</dbReference>
<keyword evidence="5" id="KW-0119">Carbohydrate metabolism</keyword>
<comment type="similarity">
    <text evidence="1 9">Belongs to the glycosyl hydrolase 28 family.</text>
</comment>
<accession>A0A3D9JQI9</accession>
<evidence type="ECO:0000256" key="5">
    <source>
        <dbReference type="ARBA" id="ARBA00023277"/>
    </source>
</evidence>
<evidence type="ECO:0000256" key="7">
    <source>
        <dbReference type="ARBA" id="ARBA00023326"/>
    </source>
</evidence>
<dbReference type="InterPro" id="IPR000743">
    <property type="entry name" value="Glyco_hydro_28"/>
</dbReference>
<dbReference type="PANTHER" id="PTHR31736">
    <property type="match status" value="1"/>
</dbReference>
<organism evidence="12 13">
    <name type="scientific">Cohnella phaseoli</name>
    <dbReference type="NCBI Taxonomy" id="456490"/>
    <lineage>
        <taxon>Bacteria</taxon>
        <taxon>Bacillati</taxon>
        <taxon>Bacillota</taxon>
        <taxon>Bacilli</taxon>
        <taxon>Bacillales</taxon>
        <taxon>Paenibacillaceae</taxon>
        <taxon>Cohnella</taxon>
    </lineage>
</organism>